<feature type="compositionally biased region" description="Polar residues" evidence="1">
    <location>
        <begin position="1355"/>
        <end position="1366"/>
    </location>
</feature>
<comment type="caution">
    <text evidence="3">The sequence shown here is derived from an EMBL/GenBank/DDBJ whole genome shotgun (WGS) entry which is preliminary data.</text>
</comment>
<feature type="region of interest" description="Disordered" evidence="1">
    <location>
        <begin position="1"/>
        <end position="256"/>
    </location>
</feature>
<feature type="region of interest" description="Disordered" evidence="1">
    <location>
        <begin position="673"/>
        <end position="728"/>
    </location>
</feature>
<feature type="compositionally biased region" description="Basic and acidic residues" evidence="1">
    <location>
        <begin position="84"/>
        <end position="98"/>
    </location>
</feature>
<dbReference type="SUPFAM" id="SSF55277">
    <property type="entry name" value="GYF domain"/>
    <property type="match status" value="1"/>
</dbReference>
<gene>
    <name evidence="3" type="ORF">FCM35_KLT13822</name>
</gene>
<feature type="region of interest" description="Disordered" evidence="1">
    <location>
        <begin position="1204"/>
        <end position="1274"/>
    </location>
</feature>
<evidence type="ECO:0000313" key="4">
    <source>
        <dbReference type="Proteomes" id="UP000623129"/>
    </source>
</evidence>
<keyword evidence="4" id="KW-1185">Reference proteome</keyword>
<dbReference type="SMART" id="SM00444">
    <property type="entry name" value="GYF"/>
    <property type="match status" value="1"/>
</dbReference>
<feature type="compositionally biased region" description="Polar residues" evidence="1">
    <location>
        <begin position="632"/>
        <end position="646"/>
    </location>
</feature>
<dbReference type="EMBL" id="SWLB01000026">
    <property type="protein sequence ID" value="KAF3321606.1"/>
    <property type="molecule type" value="Genomic_DNA"/>
</dbReference>
<feature type="compositionally biased region" description="Polar residues" evidence="1">
    <location>
        <begin position="940"/>
        <end position="955"/>
    </location>
</feature>
<evidence type="ECO:0000259" key="2">
    <source>
        <dbReference type="PROSITE" id="PS50829"/>
    </source>
</evidence>
<dbReference type="PROSITE" id="PS50829">
    <property type="entry name" value="GYF"/>
    <property type="match status" value="1"/>
</dbReference>
<feature type="region of interest" description="Disordered" evidence="1">
    <location>
        <begin position="612"/>
        <end position="659"/>
    </location>
</feature>
<organism evidence="3 4">
    <name type="scientific">Carex littledalei</name>
    <dbReference type="NCBI Taxonomy" id="544730"/>
    <lineage>
        <taxon>Eukaryota</taxon>
        <taxon>Viridiplantae</taxon>
        <taxon>Streptophyta</taxon>
        <taxon>Embryophyta</taxon>
        <taxon>Tracheophyta</taxon>
        <taxon>Spermatophyta</taxon>
        <taxon>Magnoliopsida</taxon>
        <taxon>Liliopsida</taxon>
        <taxon>Poales</taxon>
        <taxon>Cyperaceae</taxon>
        <taxon>Cyperoideae</taxon>
        <taxon>Cariceae</taxon>
        <taxon>Carex</taxon>
        <taxon>Carex subgen. Euthyceras</taxon>
    </lineage>
</organism>
<evidence type="ECO:0000256" key="1">
    <source>
        <dbReference type="SAM" id="MobiDB-lite"/>
    </source>
</evidence>
<feature type="compositionally biased region" description="Basic and acidic residues" evidence="1">
    <location>
        <begin position="351"/>
        <end position="362"/>
    </location>
</feature>
<name>A0A833QKM6_9POAL</name>
<dbReference type="OrthoDB" id="6415790at2759"/>
<dbReference type="CDD" id="cd00072">
    <property type="entry name" value="GYF"/>
    <property type="match status" value="1"/>
</dbReference>
<feature type="region of interest" description="Disordered" evidence="1">
    <location>
        <begin position="1319"/>
        <end position="1425"/>
    </location>
</feature>
<dbReference type="InterPro" id="IPR003169">
    <property type="entry name" value="GYF"/>
</dbReference>
<reference evidence="3" key="1">
    <citation type="submission" date="2020-01" db="EMBL/GenBank/DDBJ databases">
        <title>Genome sequence of Kobresia littledalei, the first chromosome-level genome in the family Cyperaceae.</title>
        <authorList>
            <person name="Qu G."/>
        </authorList>
    </citation>
    <scope>NUCLEOTIDE SEQUENCE</scope>
    <source>
        <strain evidence="3">C.B.Clarke</strain>
        <tissue evidence="3">Leaf</tissue>
    </source>
</reference>
<dbReference type="Gene3D" id="3.30.1490.40">
    <property type="match status" value="1"/>
</dbReference>
<feature type="compositionally biased region" description="Polar residues" evidence="1">
    <location>
        <begin position="702"/>
        <end position="712"/>
    </location>
</feature>
<feature type="region of interest" description="Disordered" evidence="1">
    <location>
        <begin position="1165"/>
        <end position="1189"/>
    </location>
</feature>
<dbReference type="Pfam" id="PF02213">
    <property type="entry name" value="GYF"/>
    <property type="match status" value="1"/>
</dbReference>
<feature type="compositionally biased region" description="Polar residues" evidence="1">
    <location>
        <begin position="1241"/>
        <end position="1255"/>
    </location>
</feature>
<feature type="compositionally biased region" description="Pro residues" evidence="1">
    <location>
        <begin position="1179"/>
        <end position="1189"/>
    </location>
</feature>
<protein>
    <submittedName>
        <fullName evidence="3">PERQ amino acid-rich with GYF domain-containing protein 2</fullName>
    </submittedName>
</protein>
<feature type="compositionally biased region" description="Polar residues" evidence="1">
    <location>
        <begin position="1323"/>
        <end position="1344"/>
    </location>
</feature>
<feature type="region of interest" description="Disordered" evidence="1">
    <location>
        <begin position="351"/>
        <end position="404"/>
    </location>
</feature>
<dbReference type="Proteomes" id="UP000623129">
    <property type="component" value="Unassembled WGS sequence"/>
</dbReference>
<dbReference type="PANTHER" id="PTHR47471">
    <property type="entry name" value="GYF DOMAIN-CONTAINING PROTEIN"/>
    <property type="match status" value="1"/>
</dbReference>
<feature type="compositionally biased region" description="Basic and acidic residues" evidence="1">
    <location>
        <begin position="118"/>
        <end position="173"/>
    </location>
</feature>
<sequence length="1590" mass="172915">MADRTNDTTTNAAEQRRHLAVDPPPHVNKEKLGPENEVPLSPQWLLSKHGDKIGNRDLSHHDTNPDEPAKKREPFRPSIHHHPHPDSGSRWRDDERETNTVGRRAPTRWRDANSNLVEAKDREGKWTNRWGPSDDRGRERNEPREPRDKWADPVRDTDHEKDPEKEEYRETRAWKPSVRGRGEAMDPPLPARTPHNKPTGTGMFGHGRGGGRGEVRENGGPPGTFSASRGRFGSRPYQRGVLSDKSDSGPGGEAGATRYSRMKLLDVYRTTDVKDFKLTVTEFTEVASLTEGPFEPFALSAPTTEEVMVLKGIDKGDITGLHQPKDTSLGRSASDKAKTEELPLWMEDDYDKSTNRRPEQKAGPHLRHQFSFHDNTPNSEGGIESTMEASTGDPHTFGHQRSNSVGHQRHGLVDLSNEPGLAGMLRSPGSSNKPVFSRNMQQMALTSPEDLSLLYKDPQGQIQGPFSGADIIGWFEAAFFGIDLLVRPEDAPDDAPFVQLGDVMPHLKAKARPPPGFGGAKPSDEGAVAVGMVGGAQIGAPSQTHAVEEQNRFMESLMAGKLGGLGSDNVSIIRGIREYGGNSFGGVPLPSAGDAETDINYLLAQKLSLEQQKSVPNSGQHWPGGDHLPILSPSQKQGTVPSTTGMFSKLLPSMDDSSRQVLPQKVDLLSMLKSSSDKPPQSPMQKPVTAAAPGPTPGFPLWSNQHEGQNPQGAIPMQPNLHASPQMSRLLPPQNQQLQLPQLGPHLFSEVPQDPQLLGLLQQHYLQTQMQLQQTPVAPPAQLSFMDKFLLLKQQQQQQLEQQQLILQQQQQHQQQLILQQQQQQLFSQVSLQQQKQQQQLLSHVSLPKHTTVPMADPQLHGAGFNGIQVPQVAAHMQKEVPASPSPLSLPHQILDPVAVTNSWNVPPVAADKPTDETKAFEAPLDAIQQSADDDFWGPSDTTAHIDNMKISSGNADYDPEQTEPGLLNDSGLTKDMKTDTKKASEKKSRKQKSSKKGASAKQGTEAESSGLDSTWSKPVAQNDETDLQKFESVPATKALETDSELYRAELKLEVSELPAFSDTHQAISSGRVWKPTPGLRPKSLKEIQAEEALRAKREALLVSENATAAAVTSSLPWANTTSEFPPIAATVLTVPMSDFPPIAKGKKGAVNDVLVEEVRTKSLDVKKDPGNSKEFTTPPSPISQPLPAPAQVVVDDDDFIEAKESKKNRKKSKVKNLNAKATPVPLDVSTNEKNKGGANGSSFTGPTRQTTQQEELLPAPPPGPSLGDFLPFKGDSSIAAPAWSSDSGKLQKKLSFKQIQKEQEKVPVSMPVGPVQAVAPTKVQQSRGTAGGSTWNVYGSSPSKVAPLPVPSPRQISAGSSAQTKAKTEEDFFWGPLDHPKQDSSKQLDFPSLTTQTGRGAKGSSARDESVLPAPSRQKASGKVPVPIAQSVSKGGRVDEATKRSEAVDFRSWCDSEWTRLTGTTDMSFLEFCIKQSSSEAEMLLRENIGSLDPKHEFIDKFLNYKSFLSSDVLEMAFQANLARTSTAGTSAGAGAARVSGTNFSGTAARESDAASKKKTKKGKKVNPSVLGFSVVSNRIMMGDIQNVE</sequence>
<feature type="domain" description="GYF" evidence="2">
    <location>
        <begin position="450"/>
        <end position="501"/>
    </location>
</feature>
<feature type="compositionally biased region" description="Basic and acidic residues" evidence="1">
    <location>
        <begin position="48"/>
        <end position="75"/>
    </location>
</feature>
<feature type="compositionally biased region" description="Basic and acidic residues" evidence="1">
    <location>
        <begin position="973"/>
        <end position="987"/>
    </location>
</feature>
<evidence type="ECO:0000313" key="3">
    <source>
        <dbReference type="EMBL" id="KAF3321606.1"/>
    </source>
</evidence>
<feature type="region of interest" description="Disordered" evidence="1">
    <location>
        <begin position="931"/>
        <end position="1019"/>
    </location>
</feature>
<accession>A0A833QKM6</accession>
<feature type="compositionally biased region" description="Polar residues" evidence="1">
    <location>
        <begin position="1006"/>
        <end position="1017"/>
    </location>
</feature>
<dbReference type="InterPro" id="IPR035445">
    <property type="entry name" value="GYF-like_dom_sf"/>
</dbReference>
<dbReference type="PANTHER" id="PTHR47471:SF1">
    <property type="entry name" value="PROTEIN ESSENTIAL FOR POTEXVIRUS ACCUMULATION 1"/>
    <property type="match status" value="1"/>
</dbReference>
<proteinExistence type="predicted"/>